<dbReference type="Proteomes" id="UP000037175">
    <property type="component" value="Unassembled WGS sequence"/>
</dbReference>
<keyword evidence="1" id="KW-0175">Coiled coil</keyword>
<keyword evidence="2" id="KW-0472">Membrane</keyword>
<gene>
    <name evidence="4" type="ORF">Tfer_1363</name>
</gene>
<dbReference type="SUPFAM" id="SSF46934">
    <property type="entry name" value="UBA-like"/>
    <property type="match status" value="1"/>
</dbReference>
<keyword evidence="2" id="KW-1133">Transmembrane helix</keyword>
<evidence type="ECO:0000259" key="3">
    <source>
        <dbReference type="Pfam" id="PF14242"/>
    </source>
</evidence>
<feature type="coiled-coil region" evidence="1">
    <location>
        <begin position="12"/>
        <end position="39"/>
    </location>
</feature>
<feature type="domain" description="DUF4342" evidence="3">
    <location>
        <begin position="62"/>
        <end position="129"/>
    </location>
</feature>
<protein>
    <submittedName>
        <fullName evidence="4">Ubiquitin-associated-domain-containing protein</fullName>
    </submittedName>
</protein>
<feature type="transmembrane region" description="Helical" evidence="2">
    <location>
        <begin position="99"/>
        <end position="120"/>
    </location>
</feature>
<proteinExistence type="predicted"/>
<organism evidence="4 5">
    <name type="scientific">Thermincola ferriacetica</name>
    <dbReference type="NCBI Taxonomy" id="281456"/>
    <lineage>
        <taxon>Bacteria</taxon>
        <taxon>Bacillati</taxon>
        <taxon>Bacillota</taxon>
        <taxon>Clostridia</taxon>
        <taxon>Eubacteriales</taxon>
        <taxon>Thermincolaceae</taxon>
        <taxon>Thermincola</taxon>
    </lineage>
</organism>
<evidence type="ECO:0000313" key="4">
    <source>
        <dbReference type="EMBL" id="KNZ69982.1"/>
    </source>
</evidence>
<dbReference type="RefSeq" id="WP_052217429.1">
    <property type="nucleotide sequence ID" value="NZ_LGTE01000007.1"/>
</dbReference>
<dbReference type="AlphaFoldDB" id="A0A0L6W337"/>
<dbReference type="EMBL" id="LGTE01000007">
    <property type="protein sequence ID" value="KNZ69982.1"/>
    <property type="molecule type" value="Genomic_DNA"/>
</dbReference>
<dbReference type="Gene3D" id="1.10.8.10">
    <property type="entry name" value="DNA helicase RuvA subunit, C-terminal domain"/>
    <property type="match status" value="1"/>
</dbReference>
<evidence type="ECO:0000256" key="1">
    <source>
        <dbReference type="SAM" id="Coils"/>
    </source>
</evidence>
<dbReference type="CDD" id="cd14360">
    <property type="entry name" value="UBA_NAC_like_bac"/>
    <property type="match status" value="1"/>
</dbReference>
<dbReference type="InterPro" id="IPR025642">
    <property type="entry name" value="DUF4342"/>
</dbReference>
<name>A0A0L6W337_9FIRM</name>
<dbReference type="InterPro" id="IPR009060">
    <property type="entry name" value="UBA-like_sf"/>
</dbReference>
<dbReference type="Pfam" id="PF14242">
    <property type="entry name" value="DUF4342"/>
    <property type="match status" value="1"/>
</dbReference>
<reference evidence="5" key="1">
    <citation type="submission" date="2015-07" db="EMBL/GenBank/DDBJ databases">
        <title>Complete Genome of Thermincola ferriacetica strain Z-0001T.</title>
        <authorList>
            <person name="Lusk B."/>
            <person name="Badalamenti J.P."/>
            <person name="Parameswaran P."/>
            <person name="Bond D.R."/>
            <person name="Torres C.I."/>
        </authorList>
    </citation>
    <scope>NUCLEOTIDE SEQUENCE [LARGE SCALE GENOMIC DNA]</scope>
    <source>
        <strain evidence="5">Z-0001</strain>
    </source>
</reference>
<sequence>MSVSLEQIDMLKERANISYAEAKEALEKCNNDIVEALIALEKENKVKAYKVETVESESKYWTAAKKLLKATGKLIKKGNETKFVVKKAEKTVVDLPVNAVVLTTVIAPPIAVLGVAGALVTNHKIKFIKPDGEDASINKTIDKISKAVTNVGNQVAETINS</sequence>
<evidence type="ECO:0000313" key="5">
    <source>
        <dbReference type="Proteomes" id="UP000037175"/>
    </source>
</evidence>
<keyword evidence="5" id="KW-1185">Reference proteome</keyword>
<comment type="caution">
    <text evidence="4">The sequence shown here is derived from an EMBL/GenBank/DDBJ whole genome shotgun (WGS) entry which is preliminary data.</text>
</comment>
<keyword evidence="2" id="KW-0812">Transmembrane</keyword>
<accession>A0A0L6W337</accession>
<evidence type="ECO:0000256" key="2">
    <source>
        <dbReference type="SAM" id="Phobius"/>
    </source>
</evidence>